<name>A0A327NF19_9BACT</name>
<dbReference type="InterPro" id="IPR001867">
    <property type="entry name" value="OmpR/PhoB-type_DNA-bd"/>
</dbReference>
<dbReference type="InterPro" id="IPR001789">
    <property type="entry name" value="Sig_transdc_resp-reg_receiver"/>
</dbReference>
<dbReference type="CDD" id="cd00383">
    <property type="entry name" value="trans_reg_C"/>
    <property type="match status" value="1"/>
</dbReference>
<dbReference type="GO" id="GO:0000156">
    <property type="term" value="F:phosphorelay response regulator activity"/>
    <property type="evidence" value="ECO:0007669"/>
    <property type="project" value="TreeGrafter"/>
</dbReference>
<dbReference type="OrthoDB" id="9790442at2"/>
<accession>A0A327NF19</accession>
<keyword evidence="11" id="KW-1185">Reference proteome</keyword>
<evidence type="ECO:0000259" key="9">
    <source>
        <dbReference type="PROSITE" id="PS51755"/>
    </source>
</evidence>
<dbReference type="Gene3D" id="3.40.50.2300">
    <property type="match status" value="1"/>
</dbReference>
<dbReference type="GO" id="GO:0032993">
    <property type="term" value="C:protein-DNA complex"/>
    <property type="evidence" value="ECO:0007669"/>
    <property type="project" value="TreeGrafter"/>
</dbReference>
<dbReference type="Proteomes" id="UP000249016">
    <property type="component" value="Unassembled WGS sequence"/>
</dbReference>
<dbReference type="PROSITE" id="PS51755">
    <property type="entry name" value="OMPR_PHOB"/>
    <property type="match status" value="1"/>
</dbReference>
<dbReference type="SMART" id="SM00448">
    <property type="entry name" value="REC"/>
    <property type="match status" value="1"/>
</dbReference>
<dbReference type="GO" id="GO:0006355">
    <property type="term" value="P:regulation of DNA-templated transcription"/>
    <property type="evidence" value="ECO:0007669"/>
    <property type="project" value="InterPro"/>
</dbReference>
<evidence type="ECO:0000256" key="5">
    <source>
        <dbReference type="ARBA" id="ARBA00023163"/>
    </source>
</evidence>
<dbReference type="InterPro" id="IPR011006">
    <property type="entry name" value="CheY-like_superfamily"/>
</dbReference>
<dbReference type="PROSITE" id="PS50110">
    <property type="entry name" value="RESPONSE_REGULATORY"/>
    <property type="match status" value="1"/>
</dbReference>
<feature type="domain" description="OmpR/PhoB-type" evidence="9">
    <location>
        <begin position="126"/>
        <end position="224"/>
    </location>
</feature>
<reference evidence="10 11" key="1">
    <citation type="submission" date="2018-06" db="EMBL/GenBank/DDBJ databases">
        <title>Spirosoma sp. HMF3257 Genome sequencing and assembly.</title>
        <authorList>
            <person name="Kang H."/>
            <person name="Cha I."/>
            <person name="Kim H."/>
            <person name="Kang J."/>
            <person name="Joh K."/>
        </authorList>
    </citation>
    <scope>NUCLEOTIDE SEQUENCE [LARGE SCALE GENOMIC DNA]</scope>
    <source>
        <strain evidence="10 11">HMF3257</strain>
    </source>
</reference>
<dbReference type="AlphaFoldDB" id="A0A327NF19"/>
<keyword evidence="5" id="KW-0804">Transcription</keyword>
<dbReference type="PANTHER" id="PTHR48111:SF22">
    <property type="entry name" value="REGULATOR OF RPOS"/>
    <property type="match status" value="1"/>
</dbReference>
<dbReference type="Pfam" id="PF00072">
    <property type="entry name" value="Response_reg"/>
    <property type="match status" value="1"/>
</dbReference>
<keyword evidence="3" id="KW-0805">Transcription regulation</keyword>
<dbReference type="RefSeq" id="WP_111340814.1">
    <property type="nucleotide sequence ID" value="NZ_QLII01000001.1"/>
</dbReference>
<evidence type="ECO:0000256" key="7">
    <source>
        <dbReference type="PROSITE-ProRule" id="PRU01091"/>
    </source>
</evidence>
<keyword evidence="4 7" id="KW-0238">DNA-binding</keyword>
<dbReference type="InterPro" id="IPR039420">
    <property type="entry name" value="WalR-like"/>
</dbReference>
<keyword evidence="2" id="KW-0902">Two-component regulatory system</keyword>
<evidence type="ECO:0000256" key="6">
    <source>
        <dbReference type="PROSITE-ProRule" id="PRU00169"/>
    </source>
</evidence>
<dbReference type="SMART" id="SM00862">
    <property type="entry name" value="Trans_reg_C"/>
    <property type="match status" value="1"/>
</dbReference>
<feature type="domain" description="Response regulatory" evidence="8">
    <location>
        <begin position="2"/>
        <end position="116"/>
    </location>
</feature>
<sequence>MHILIVEDEASIAGFLRKGLEASGFHVQIASDGLMGQKMALDYPYDLIIADVNLPRQNGQDMVAALRKQEIETPILMLSALGTTQDIVTGLDVGADDYLVKPVQFDILMARVRALTRRQTGHLQSESILTVSDLVLNLDERTARRGNRPINLTAKEFQLLEYLMRNQGRVISRVTIAEQVWDMQYAMSSNSIEVYVGLLRKKIDEGGAPKLIHTVIGEGYVLRAP</sequence>
<evidence type="ECO:0000256" key="4">
    <source>
        <dbReference type="ARBA" id="ARBA00023125"/>
    </source>
</evidence>
<dbReference type="GO" id="GO:0005829">
    <property type="term" value="C:cytosol"/>
    <property type="evidence" value="ECO:0007669"/>
    <property type="project" value="TreeGrafter"/>
</dbReference>
<proteinExistence type="predicted"/>
<evidence type="ECO:0000256" key="3">
    <source>
        <dbReference type="ARBA" id="ARBA00023015"/>
    </source>
</evidence>
<evidence type="ECO:0000259" key="8">
    <source>
        <dbReference type="PROSITE" id="PS50110"/>
    </source>
</evidence>
<dbReference type="Pfam" id="PF00486">
    <property type="entry name" value="Trans_reg_C"/>
    <property type="match status" value="1"/>
</dbReference>
<feature type="DNA-binding region" description="OmpR/PhoB-type" evidence="7">
    <location>
        <begin position="126"/>
        <end position="224"/>
    </location>
</feature>
<keyword evidence="1 6" id="KW-0597">Phosphoprotein</keyword>
<evidence type="ECO:0000313" key="10">
    <source>
        <dbReference type="EMBL" id="RAI73940.1"/>
    </source>
</evidence>
<dbReference type="InterPro" id="IPR036388">
    <property type="entry name" value="WH-like_DNA-bd_sf"/>
</dbReference>
<dbReference type="EMBL" id="QLII01000001">
    <property type="protein sequence ID" value="RAI73940.1"/>
    <property type="molecule type" value="Genomic_DNA"/>
</dbReference>
<dbReference type="Gene3D" id="1.10.10.10">
    <property type="entry name" value="Winged helix-like DNA-binding domain superfamily/Winged helix DNA-binding domain"/>
    <property type="match status" value="1"/>
</dbReference>
<feature type="modified residue" description="4-aspartylphosphate" evidence="6">
    <location>
        <position position="51"/>
    </location>
</feature>
<gene>
    <name evidence="10" type="ORF">HMF3257_05400</name>
</gene>
<protein>
    <submittedName>
        <fullName evidence="10">DNA-binding response regulator</fullName>
    </submittedName>
</protein>
<evidence type="ECO:0000256" key="2">
    <source>
        <dbReference type="ARBA" id="ARBA00023012"/>
    </source>
</evidence>
<dbReference type="Gene3D" id="6.10.250.690">
    <property type="match status" value="1"/>
</dbReference>
<organism evidence="10 11">
    <name type="scientific">Spirosoma telluris</name>
    <dbReference type="NCBI Taxonomy" id="2183553"/>
    <lineage>
        <taxon>Bacteria</taxon>
        <taxon>Pseudomonadati</taxon>
        <taxon>Bacteroidota</taxon>
        <taxon>Cytophagia</taxon>
        <taxon>Cytophagales</taxon>
        <taxon>Cytophagaceae</taxon>
        <taxon>Spirosoma</taxon>
    </lineage>
</organism>
<comment type="caution">
    <text evidence="10">The sequence shown here is derived from an EMBL/GenBank/DDBJ whole genome shotgun (WGS) entry which is preliminary data.</text>
</comment>
<dbReference type="SUPFAM" id="SSF52172">
    <property type="entry name" value="CheY-like"/>
    <property type="match status" value="1"/>
</dbReference>
<dbReference type="FunFam" id="1.10.10.10:FF:000005">
    <property type="entry name" value="Two-component system response regulator"/>
    <property type="match status" value="1"/>
</dbReference>
<dbReference type="GO" id="GO:0000976">
    <property type="term" value="F:transcription cis-regulatory region binding"/>
    <property type="evidence" value="ECO:0007669"/>
    <property type="project" value="TreeGrafter"/>
</dbReference>
<dbReference type="CDD" id="cd19935">
    <property type="entry name" value="REC_OmpR_CusR-like"/>
    <property type="match status" value="1"/>
</dbReference>
<evidence type="ECO:0000313" key="11">
    <source>
        <dbReference type="Proteomes" id="UP000249016"/>
    </source>
</evidence>
<dbReference type="PANTHER" id="PTHR48111">
    <property type="entry name" value="REGULATOR OF RPOS"/>
    <property type="match status" value="1"/>
</dbReference>
<evidence type="ECO:0000256" key="1">
    <source>
        <dbReference type="ARBA" id="ARBA00022553"/>
    </source>
</evidence>